<evidence type="ECO:0000256" key="1">
    <source>
        <dbReference type="SAM" id="MobiDB-lite"/>
    </source>
</evidence>
<sequence length="144" mass="15810">MLSRCLCRSMEGQTKLQGIDLTCRRSSRLRRGRRLLLWRCVAVKGGVLTTIPRPEASMICGRASNTISAPVFSMNNGQVHFMMAHPQQLGPRVHTQVPTKTMHLCSDHNNNGNNNGNPVLTKTSHLGIDLNTNGNNNGNPLPTV</sequence>
<proteinExistence type="predicted"/>
<organism evidence="2 3">
    <name type="scientific">Linum trigynum</name>
    <dbReference type="NCBI Taxonomy" id="586398"/>
    <lineage>
        <taxon>Eukaryota</taxon>
        <taxon>Viridiplantae</taxon>
        <taxon>Streptophyta</taxon>
        <taxon>Embryophyta</taxon>
        <taxon>Tracheophyta</taxon>
        <taxon>Spermatophyta</taxon>
        <taxon>Magnoliopsida</taxon>
        <taxon>eudicotyledons</taxon>
        <taxon>Gunneridae</taxon>
        <taxon>Pentapetalae</taxon>
        <taxon>rosids</taxon>
        <taxon>fabids</taxon>
        <taxon>Malpighiales</taxon>
        <taxon>Linaceae</taxon>
        <taxon>Linum</taxon>
    </lineage>
</organism>
<protein>
    <submittedName>
        <fullName evidence="2">Uncharacterized protein</fullName>
    </submittedName>
</protein>
<dbReference type="EMBL" id="OZ034817">
    <property type="protein sequence ID" value="CAL1383439.1"/>
    <property type="molecule type" value="Genomic_DNA"/>
</dbReference>
<evidence type="ECO:0000313" key="3">
    <source>
        <dbReference type="Proteomes" id="UP001497516"/>
    </source>
</evidence>
<accession>A0AAV2EC85</accession>
<dbReference type="AlphaFoldDB" id="A0AAV2EC85"/>
<keyword evidence="3" id="KW-1185">Reference proteome</keyword>
<name>A0AAV2EC85_9ROSI</name>
<reference evidence="2 3" key="1">
    <citation type="submission" date="2024-04" db="EMBL/GenBank/DDBJ databases">
        <authorList>
            <person name="Fracassetti M."/>
        </authorList>
    </citation>
    <scope>NUCLEOTIDE SEQUENCE [LARGE SCALE GENOMIC DNA]</scope>
</reference>
<gene>
    <name evidence="2" type="ORF">LTRI10_LOCUS24716</name>
</gene>
<feature type="compositionally biased region" description="Low complexity" evidence="1">
    <location>
        <begin position="130"/>
        <end position="144"/>
    </location>
</feature>
<evidence type="ECO:0000313" key="2">
    <source>
        <dbReference type="EMBL" id="CAL1383439.1"/>
    </source>
</evidence>
<dbReference type="Proteomes" id="UP001497516">
    <property type="component" value="Chromosome 4"/>
</dbReference>
<feature type="region of interest" description="Disordered" evidence="1">
    <location>
        <begin position="109"/>
        <end position="144"/>
    </location>
</feature>